<feature type="transmembrane region" description="Helical" evidence="1">
    <location>
        <begin position="96"/>
        <end position="116"/>
    </location>
</feature>
<evidence type="ECO:0000313" key="3">
    <source>
        <dbReference type="Proteomes" id="UP000178636"/>
    </source>
</evidence>
<dbReference type="Proteomes" id="UP000178636">
    <property type="component" value="Unassembled WGS sequence"/>
</dbReference>
<feature type="transmembrane region" description="Helical" evidence="1">
    <location>
        <begin position="54"/>
        <end position="75"/>
    </location>
</feature>
<protein>
    <submittedName>
        <fullName evidence="2">Uncharacterized protein</fullName>
    </submittedName>
</protein>
<dbReference type="STRING" id="1798664.A3C93_04240"/>
<evidence type="ECO:0000256" key="1">
    <source>
        <dbReference type="SAM" id="Phobius"/>
    </source>
</evidence>
<comment type="caution">
    <text evidence="2">The sequence shown here is derived from an EMBL/GenBank/DDBJ whole genome shotgun (WGS) entry which is preliminary data.</text>
</comment>
<accession>A0A1G2DE99</accession>
<dbReference type="InterPro" id="IPR043993">
    <property type="entry name" value="T4SS_pilin"/>
</dbReference>
<dbReference type="Pfam" id="PF18895">
    <property type="entry name" value="T4SS_pilin"/>
    <property type="match status" value="1"/>
</dbReference>
<evidence type="ECO:0000313" key="2">
    <source>
        <dbReference type="EMBL" id="OGZ11098.1"/>
    </source>
</evidence>
<keyword evidence="1" id="KW-0812">Transmembrane</keyword>
<gene>
    <name evidence="2" type="ORF">A3C93_04240</name>
</gene>
<keyword evidence="1" id="KW-0472">Membrane</keyword>
<organism evidence="2 3">
    <name type="scientific">Candidatus Lloydbacteria bacterium RIFCSPHIGHO2_02_FULL_54_17</name>
    <dbReference type="NCBI Taxonomy" id="1798664"/>
    <lineage>
        <taxon>Bacteria</taxon>
        <taxon>Candidatus Lloydiibacteriota</taxon>
    </lineage>
</organism>
<proteinExistence type="predicted"/>
<reference evidence="2 3" key="1">
    <citation type="journal article" date="2016" name="Nat. Commun.">
        <title>Thousands of microbial genomes shed light on interconnected biogeochemical processes in an aquifer system.</title>
        <authorList>
            <person name="Anantharaman K."/>
            <person name="Brown C.T."/>
            <person name="Hug L.A."/>
            <person name="Sharon I."/>
            <person name="Castelle C.J."/>
            <person name="Probst A.J."/>
            <person name="Thomas B.C."/>
            <person name="Singh A."/>
            <person name="Wilkins M.J."/>
            <person name="Karaoz U."/>
            <person name="Brodie E.L."/>
            <person name="Williams K.H."/>
            <person name="Hubbard S.S."/>
            <person name="Banfield J.F."/>
        </authorList>
    </citation>
    <scope>NUCLEOTIDE SEQUENCE [LARGE SCALE GENOMIC DNA]</scope>
</reference>
<dbReference type="AlphaFoldDB" id="A0A1G2DE99"/>
<sequence length="390" mass="40554">MSTHVNTMSNLFRRSATIFSLLLLPQVVTAQGTYTLKAPFGTLLTGPVELSTYLQGIVQIAIGVAGILAVIMIVVCGIKLMGTPSASGKSEAKECIWNAIFGVLLAIGAWILLYTINPLLLSKELNLANQVAPPAPAAPVGTPVAGTPAGCTGGTPAQPRPTAPGWYFQYCKAGETLGTYNPAGTSGQTCAQLAQAAASTGKTLMPQANGETCFQVLPPGAAPAPIAGGGSEADVRTNLCENPTCLGPNARRVQVSTNPCPSVGSRGCTDVKQLGTQAQQAIIALAGSCPTPCVVIVSGGTEYWLHGSRSTTPPPPSSTAAHSYNNNVFDLRKSSQLDAVIKATGNTQKKSFGNYYRWRHTNAGGTFWYTDEGDHWHACIEGAAASYCQP</sequence>
<dbReference type="EMBL" id="MHLO01000039">
    <property type="protein sequence ID" value="OGZ11098.1"/>
    <property type="molecule type" value="Genomic_DNA"/>
</dbReference>
<keyword evidence="1" id="KW-1133">Transmembrane helix</keyword>
<name>A0A1G2DE99_9BACT</name>